<reference evidence="9" key="1">
    <citation type="journal article" date="2019" name="Sci. Rep.">
        <title>Draft genome of Tanacetum cinerariifolium, the natural source of mosquito coil.</title>
        <authorList>
            <person name="Yamashiro T."/>
            <person name="Shiraishi A."/>
            <person name="Satake H."/>
            <person name="Nakayama K."/>
        </authorList>
    </citation>
    <scope>NUCLEOTIDE SEQUENCE</scope>
</reference>
<dbReference type="InterPro" id="IPR053134">
    <property type="entry name" value="RNA-dir_DNA_polymerase"/>
</dbReference>
<evidence type="ECO:0000256" key="2">
    <source>
        <dbReference type="ARBA" id="ARBA00022679"/>
    </source>
</evidence>
<evidence type="ECO:0000256" key="5">
    <source>
        <dbReference type="ARBA" id="ARBA00022759"/>
    </source>
</evidence>
<keyword evidence="7 9" id="KW-0695">RNA-directed DNA polymerase</keyword>
<dbReference type="InterPro" id="IPR000477">
    <property type="entry name" value="RT_dom"/>
</dbReference>
<dbReference type="SUPFAM" id="SSF56672">
    <property type="entry name" value="DNA/RNA polymerases"/>
    <property type="match status" value="1"/>
</dbReference>
<organism evidence="9">
    <name type="scientific">Tanacetum cinerariifolium</name>
    <name type="common">Dalmatian daisy</name>
    <name type="synonym">Chrysanthemum cinerariifolium</name>
    <dbReference type="NCBI Taxonomy" id="118510"/>
    <lineage>
        <taxon>Eukaryota</taxon>
        <taxon>Viridiplantae</taxon>
        <taxon>Streptophyta</taxon>
        <taxon>Embryophyta</taxon>
        <taxon>Tracheophyta</taxon>
        <taxon>Spermatophyta</taxon>
        <taxon>Magnoliopsida</taxon>
        <taxon>eudicotyledons</taxon>
        <taxon>Gunneridae</taxon>
        <taxon>Pentapetalae</taxon>
        <taxon>asterids</taxon>
        <taxon>campanulids</taxon>
        <taxon>Asterales</taxon>
        <taxon>Asteraceae</taxon>
        <taxon>Asteroideae</taxon>
        <taxon>Anthemideae</taxon>
        <taxon>Anthemidinae</taxon>
        <taxon>Tanacetum</taxon>
    </lineage>
</organism>
<dbReference type="EMBL" id="BKCJ011021178">
    <property type="protein sequence ID" value="GFC68668.1"/>
    <property type="molecule type" value="Genomic_DNA"/>
</dbReference>
<comment type="caution">
    <text evidence="9">The sequence shown here is derived from an EMBL/GenBank/DDBJ whole genome shotgun (WGS) entry which is preliminary data.</text>
</comment>
<protein>
    <submittedName>
        <fullName evidence="9">Putative reverse transcriptase domain-containing protein</fullName>
    </submittedName>
</protein>
<evidence type="ECO:0000256" key="3">
    <source>
        <dbReference type="ARBA" id="ARBA00022695"/>
    </source>
</evidence>
<feature type="non-terminal residue" evidence="9">
    <location>
        <position position="304"/>
    </location>
</feature>
<dbReference type="Pfam" id="PF08284">
    <property type="entry name" value="RVP_2"/>
    <property type="match status" value="1"/>
</dbReference>
<accession>A0A699QIP2</accession>
<dbReference type="PROSITE" id="PS50878">
    <property type="entry name" value="RT_POL"/>
    <property type="match status" value="1"/>
</dbReference>
<dbReference type="Pfam" id="PF00078">
    <property type="entry name" value="RVT_1"/>
    <property type="match status" value="1"/>
</dbReference>
<keyword evidence="6" id="KW-0378">Hydrolase</keyword>
<dbReference type="GO" id="GO:0008233">
    <property type="term" value="F:peptidase activity"/>
    <property type="evidence" value="ECO:0007669"/>
    <property type="project" value="UniProtKB-KW"/>
</dbReference>
<keyword evidence="4" id="KW-0540">Nuclease</keyword>
<proteinExistence type="predicted"/>
<keyword evidence="2" id="KW-0808">Transferase</keyword>
<dbReference type="InterPro" id="IPR043128">
    <property type="entry name" value="Rev_trsase/Diguanyl_cyclase"/>
</dbReference>
<dbReference type="GO" id="GO:0004519">
    <property type="term" value="F:endonuclease activity"/>
    <property type="evidence" value="ECO:0007669"/>
    <property type="project" value="UniProtKB-KW"/>
</dbReference>
<feature type="non-terminal residue" evidence="9">
    <location>
        <position position="1"/>
    </location>
</feature>
<keyword evidence="3" id="KW-0548">Nucleotidyltransferase</keyword>
<dbReference type="FunFam" id="3.10.10.10:FF:000007">
    <property type="entry name" value="Retrovirus-related Pol polyprotein from transposon 17.6-like Protein"/>
    <property type="match status" value="1"/>
</dbReference>
<dbReference type="GO" id="GO:0003964">
    <property type="term" value="F:RNA-directed DNA polymerase activity"/>
    <property type="evidence" value="ECO:0007669"/>
    <property type="project" value="UniProtKB-KW"/>
</dbReference>
<feature type="domain" description="Reverse transcriptase" evidence="8">
    <location>
        <begin position="148"/>
        <end position="304"/>
    </location>
</feature>
<keyword evidence="1" id="KW-0645">Protease</keyword>
<dbReference type="Gene3D" id="3.30.70.270">
    <property type="match status" value="1"/>
</dbReference>
<dbReference type="InterPro" id="IPR043502">
    <property type="entry name" value="DNA/RNA_pol_sf"/>
</dbReference>
<sequence>SFDAIIGMDWFAKYQAVIACAEKIVRIPWGNETLIIHGDGSNQGNATRLSIISGTKTEKYVMKGFPVFLAHIITKEVEDKSKKKRLEDVPIVRNFPEVFPEDLLGLPQTRPVEFQIDLVHGAAPVARAPYQLAPSEMKELAEQLKELYDKGFIKPSSSPWGAPVLFVKKKDGSFRMCIDYRELNKLTVKNRYPLPRIDDLFDQLQGSSVYSKIDLRSGYHQLRVREEDIPKTAFRTRYGHYEFQVMPFRLTNTPAVFMDLMTRVCKPYLDKFVIIFIDDILIYSKDEKEHEEHLKAILELLKKE</sequence>
<dbReference type="PANTHER" id="PTHR24559:SF427">
    <property type="entry name" value="RNA-DIRECTED DNA POLYMERASE"/>
    <property type="match status" value="1"/>
</dbReference>
<evidence type="ECO:0000256" key="7">
    <source>
        <dbReference type="ARBA" id="ARBA00022918"/>
    </source>
</evidence>
<keyword evidence="5" id="KW-0255">Endonuclease</keyword>
<gene>
    <name evidence="9" type="ORF">Tci_840638</name>
</gene>
<evidence type="ECO:0000259" key="8">
    <source>
        <dbReference type="PROSITE" id="PS50878"/>
    </source>
</evidence>
<name>A0A699QIP2_TANCI</name>
<evidence type="ECO:0000313" key="9">
    <source>
        <dbReference type="EMBL" id="GFC68668.1"/>
    </source>
</evidence>
<dbReference type="GO" id="GO:0006508">
    <property type="term" value="P:proteolysis"/>
    <property type="evidence" value="ECO:0007669"/>
    <property type="project" value="UniProtKB-KW"/>
</dbReference>
<dbReference type="AlphaFoldDB" id="A0A699QIP2"/>
<dbReference type="Gene3D" id="3.10.10.10">
    <property type="entry name" value="HIV Type 1 Reverse Transcriptase, subunit A, domain 1"/>
    <property type="match status" value="1"/>
</dbReference>
<evidence type="ECO:0000256" key="4">
    <source>
        <dbReference type="ARBA" id="ARBA00022722"/>
    </source>
</evidence>
<dbReference type="PANTHER" id="PTHR24559">
    <property type="entry name" value="TRANSPOSON TY3-I GAG-POL POLYPROTEIN"/>
    <property type="match status" value="1"/>
</dbReference>
<dbReference type="CDD" id="cd01647">
    <property type="entry name" value="RT_LTR"/>
    <property type="match status" value="1"/>
</dbReference>
<evidence type="ECO:0000256" key="1">
    <source>
        <dbReference type="ARBA" id="ARBA00022670"/>
    </source>
</evidence>
<evidence type="ECO:0000256" key="6">
    <source>
        <dbReference type="ARBA" id="ARBA00022801"/>
    </source>
</evidence>